<feature type="modified residue" description="4-aspartylphosphate" evidence="4">
    <location>
        <position position="61"/>
    </location>
</feature>
<dbReference type="AlphaFoldDB" id="A0A1R3VM08"/>
<accession>A0A1R3VM08</accession>
<dbReference type="EMBL" id="FTPK01000001">
    <property type="protein sequence ID" value="SIT65618.1"/>
    <property type="molecule type" value="Genomic_DNA"/>
</dbReference>
<dbReference type="PRINTS" id="PR00038">
    <property type="entry name" value="HTHLUXR"/>
</dbReference>
<feature type="domain" description="HTH luxR-type" evidence="5">
    <location>
        <begin position="136"/>
        <end position="200"/>
    </location>
</feature>
<gene>
    <name evidence="7" type="ORF">SAMN05216526_0066</name>
</gene>
<dbReference type="Pfam" id="PF00072">
    <property type="entry name" value="Response_reg"/>
    <property type="match status" value="1"/>
</dbReference>
<dbReference type="PROSITE" id="PS00622">
    <property type="entry name" value="HTH_LUXR_1"/>
    <property type="match status" value="1"/>
</dbReference>
<evidence type="ECO:0000256" key="4">
    <source>
        <dbReference type="PROSITE-ProRule" id="PRU00169"/>
    </source>
</evidence>
<dbReference type="CDD" id="cd06170">
    <property type="entry name" value="LuxR_C_like"/>
    <property type="match status" value="1"/>
</dbReference>
<organism evidence="7 8">
    <name type="scientific">Ectothiorhodosinus mongolicus</name>
    <dbReference type="NCBI Taxonomy" id="233100"/>
    <lineage>
        <taxon>Bacteria</taxon>
        <taxon>Pseudomonadati</taxon>
        <taxon>Pseudomonadota</taxon>
        <taxon>Gammaproteobacteria</taxon>
        <taxon>Chromatiales</taxon>
        <taxon>Ectothiorhodospiraceae</taxon>
        <taxon>Ectothiorhodosinus</taxon>
    </lineage>
</organism>
<keyword evidence="4" id="KW-0597">Phosphoprotein</keyword>
<dbReference type="PROSITE" id="PS50043">
    <property type="entry name" value="HTH_LUXR_2"/>
    <property type="match status" value="1"/>
</dbReference>
<dbReference type="Gene3D" id="1.10.10.10">
    <property type="entry name" value="Winged helix-like DNA-binding domain superfamily/Winged helix DNA-binding domain"/>
    <property type="match status" value="1"/>
</dbReference>
<keyword evidence="8" id="KW-1185">Reference proteome</keyword>
<evidence type="ECO:0000259" key="5">
    <source>
        <dbReference type="PROSITE" id="PS50043"/>
    </source>
</evidence>
<dbReference type="InterPro" id="IPR000792">
    <property type="entry name" value="Tscrpt_reg_LuxR_C"/>
</dbReference>
<evidence type="ECO:0000256" key="1">
    <source>
        <dbReference type="ARBA" id="ARBA00023015"/>
    </source>
</evidence>
<feature type="domain" description="Response regulatory" evidence="6">
    <location>
        <begin position="10"/>
        <end position="127"/>
    </location>
</feature>
<dbReference type="OrthoDB" id="9796655at2"/>
<keyword evidence="2" id="KW-0238">DNA-binding</keyword>
<dbReference type="RefSeq" id="WP_159435501.1">
    <property type="nucleotide sequence ID" value="NZ_CP023018.1"/>
</dbReference>
<dbReference type="SUPFAM" id="SSF46894">
    <property type="entry name" value="C-terminal effector domain of the bipartite response regulators"/>
    <property type="match status" value="1"/>
</dbReference>
<dbReference type="Proteomes" id="UP000223759">
    <property type="component" value="Unassembled WGS sequence"/>
</dbReference>
<dbReference type="SUPFAM" id="SSF52172">
    <property type="entry name" value="CheY-like"/>
    <property type="match status" value="1"/>
</dbReference>
<evidence type="ECO:0000256" key="2">
    <source>
        <dbReference type="ARBA" id="ARBA00023125"/>
    </source>
</evidence>
<dbReference type="GO" id="GO:0000160">
    <property type="term" value="P:phosphorelay signal transduction system"/>
    <property type="evidence" value="ECO:0007669"/>
    <property type="project" value="InterPro"/>
</dbReference>
<dbReference type="Pfam" id="PF00196">
    <property type="entry name" value="GerE"/>
    <property type="match status" value="1"/>
</dbReference>
<dbReference type="STRING" id="233100.SAMN05216526_0066"/>
<evidence type="ECO:0000313" key="8">
    <source>
        <dbReference type="Proteomes" id="UP000223759"/>
    </source>
</evidence>
<dbReference type="InterPro" id="IPR036388">
    <property type="entry name" value="WH-like_DNA-bd_sf"/>
</dbReference>
<dbReference type="PROSITE" id="PS50110">
    <property type="entry name" value="RESPONSE_REGULATORY"/>
    <property type="match status" value="1"/>
</dbReference>
<dbReference type="Gene3D" id="3.40.50.2300">
    <property type="match status" value="1"/>
</dbReference>
<name>A0A1R3VM08_9GAMM</name>
<dbReference type="GO" id="GO:0006355">
    <property type="term" value="P:regulation of DNA-templated transcription"/>
    <property type="evidence" value="ECO:0007669"/>
    <property type="project" value="InterPro"/>
</dbReference>
<dbReference type="SMART" id="SM00421">
    <property type="entry name" value="HTH_LUXR"/>
    <property type="match status" value="1"/>
</dbReference>
<keyword evidence="1" id="KW-0805">Transcription regulation</keyword>
<dbReference type="GO" id="GO:0003677">
    <property type="term" value="F:DNA binding"/>
    <property type="evidence" value="ECO:0007669"/>
    <property type="project" value="UniProtKB-KW"/>
</dbReference>
<dbReference type="SMART" id="SM00448">
    <property type="entry name" value="REC"/>
    <property type="match status" value="1"/>
</dbReference>
<protein>
    <submittedName>
        <fullName evidence="7">Two component transcriptional regulator, LuxR family</fullName>
    </submittedName>
</protein>
<proteinExistence type="predicted"/>
<evidence type="ECO:0000256" key="3">
    <source>
        <dbReference type="ARBA" id="ARBA00023163"/>
    </source>
</evidence>
<sequence>MHQTDKQSLKAVILEDERMFAEMLSMLLRNISDVNVCEVAHSVAAGISACATHKPDLLLLDLFLPDGSGLRVAQHLLREINPDAQVIVLSGEADNFIAPQWLDPHLGAIVDKASAYNTLLNPIRQMMGKIQPYSLTQNPRDLFTRREMQIFMLIGEGLRNQDIAERMERSVSTILTHRRNITRKMGMSGSRLVRAATQYRVNFT</sequence>
<dbReference type="InterPro" id="IPR016032">
    <property type="entry name" value="Sig_transdc_resp-reg_C-effctor"/>
</dbReference>
<dbReference type="InterPro" id="IPR011006">
    <property type="entry name" value="CheY-like_superfamily"/>
</dbReference>
<reference evidence="7 8" key="1">
    <citation type="submission" date="2017-01" db="EMBL/GenBank/DDBJ databases">
        <authorList>
            <person name="Mah S.A."/>
            <person name="Swanson W.J."/>
            <person name="Moy G.W."/>
            <person name="Vacquier V.D."/>
        </authorList>
    </citation>
    <scope>NUCLEOTIDE SEQUENCE [LARGE SCALE GENOMIC DNA]</scope>
    <source>
        <strain evidence="7 8">M9</strain>
    </source>
</reference>
<dbReference type="PANTHER" id="PTHR44688">
    <property type="entry name" value="DNA-BINDING TRANSCRIPTIONAL ACTIVATOR DEVR_DOSR"/>
    <property type="match status" value="1"/>
</dbReference>
<evidence type="ECO:0000313" key="7">
    <source>
        <dbReference type="EMBL" id="SIT65618.1"/>
    </source>
</evidence>
<keyword evidence="3" id="KW-0804">Transcription</keyword>
<evidence type="ECO:0000259" key="6">
    <source>
        <dbReference type="PROSITE" id="PS50110"/>
    </source>
</evidence>
<dbReference type="PANTHER" id="PTHR44688:SF16">
    <property type="entry name" value="DNA-BINDING TRANSCRIPTIONAL ACTIVATOR DEVR_DOSR"/>
    <property type="match status" value="1"/>
</dbReference>
<dbReference type="InterPro" id="IPR001789">
    <property type="entry name" value="Sig_transdc_resp-reg_receiver"/>
</dbReference>